<dbReference type="SUPFAM" id="SSF56112">
    <property type="entry name" value="Protein kinase-like (PK-like)"/>
    <property type="match status" value="1"/>
</dbReference>
<keyword evidence="5" id="KW-0597">Phosphoprotein</keyword>
<feature type="binding site" evidence="17">
    <location>
        <position position="185"/>
    </location>
    <ligand>
        <name>ATP</name>
        <dbReference type="ChEBI" id="CHEBI:30616"/>
    </ligand>
</feature>
<evidence type="ECO:0000259" key="19">
    <source>
        <dbReference type="PROSITE" id="PS50011"/>
    </source>
</evidence>
<keyword evidence="12" id="KW-0106">Calcium</keyword>
<keyword evidence="8" id="KW-0479">Metal-binding</keyword>
<dbReference type="GO" id="GO:0005524">
    <property type="term" value="F:ATP binding"/>
    <property type="evidence" value="ECO:0007669"/>
    <property type="project" value="UniProtKB-UniRule"/>
</dbReference>
<keyword evidence="9" id="KW-0677">Repeat</keyword>
<protein>
    <recommendedName>
        <fullName evidence="3">non-specific serine/threonine protein kinase</fullName>
        <ecNumber evidence="3">2.7.11.1</ecNumber>
    </recommendedName>
</protein>
<organism evidence="20 21">
    <name type="scientific">Arabis alpina</name>
    <name type="common">Alpine rock-cress</name>
    <dbReference type="NCBI Taxonomy" id="50452"/>
    <lineage>
        <taxon>Eukaryota</taxon>
        <taxon>Viridiplantae</taxon>
        <taxon>Streptophyta</taxon>
        <taxon>Embryophyta</taxon>
        <taxon>Tracheophyta</taxon>
        <taxon>Spermatophyta</taxon>
        <taxon>Magnoliopsida</taxon>
        <taxon>eudicotyledons</taxon>
        <taxon>Gunneridae</taxon>
        <taxon>Pentapetalae</taxon>
        <taxon>rosids</taxon>
        <taxon>malvids</taxon>
        <taxon>Brassicales</taxon>
        <taxon>Brassicaceae</taxon>
        <taxon>Arabideae</taxon>
        <taxon>Arabis</taxon>
    </lineage>
</organism>
<evidence type="ECO:0000256" key="11">
    <source>
        <dbReference type="ARBA" id="ARBA00022777"/>
    </source>
</evidence>
<dbReference type="InterPro" id="IPR008271">
    <property type="entry name" value="Ser/Thr_kinase_AS"/>
</dbReference>
<dbReference type="InterPro" id="IPR011992">
    <property type="entry name" value="EF-hand-dom_pair"/>
</dbReference>
<keyword evidence="4" id="KW-0723">Serine/threonine-protein kinase</keyword>
<dbReference type="SUPFAM" id="SSF47473">
    <property type="entry name" value="EF-hand"/>
    <property type="match status" value="1"/>
</dbReference>
<dbReference type="InterPro" id="IPR017441">
    <property type="entry name" value="Protein_kinase_ATP_BS"/>
</dbReference>
<keyword evidence="13 17" id="KW-0067">ATP-binding</keyword>
<feature type="region of interest" description="Disordered" evidence="18">
    <location>
        <begin position="1"/>
        <end position="85"/>
    </location>
</feature>
<dbReference type="PROSITE" id="PS50011">
    <property type="entry name" value="PROTEIN_KINASE_DOM"/>
    <property type="match status" value="1"/>
</dbReference>
<dbReference type="PROSITE" id="PS00108">
    <property type="entry name" value="PROTEIN_KINASE_ST"/>
    <property type="match status" value="1"/>
</dbReference>
<accession>A0A087GCW9</accession>
<proteinExistence type="inferred from homology"/>
<keyword evidence="6" id="KW-0808">Transferase</keyword>
<keyword evidence="7" id="KW-0519">Myristate</keyword>
<dbReference type="GO" id="GO:0016020">
    <property type="term" value="C:membrane"/>
    <property type="evidence" value="ECO:0007669"/>
    <property type="project" value="UniProtKB-SubCell"/>
</dbReference>
<dbReference type="PANTHER" id="PTHR24349">
    <property type="entry name" value="SERINE/THREONINE-PROTEIN KINASE"/>
    <property type="match status" value="1"/>
</dbReference>
<dbReference type="Pfam" id="PF00069">
    <property type="entry name" value="Pkinase"/>
    <property type="match status" value="1"/>
</dbReference>
<evidence type="ECO:0000256" key="14">
    <source>
        <dbReference type="ARBA" id="ARBA00023288"/>
    </source>
</evidence>
<dbReference type="OrthoDB" id="40902at2759"/>
<dbReference type="EC" id="2.7.11.1" evidence="3"/>
<name>A0A087GCW9_ARAAL</name>
<dbReference type="Gene3D" id="1.10.510.10">
    <property type="entry name" value="Transferase(Phosphotransferase) domain 1"/>
    <property type="match status" value="1"/>
</dbReference>
<evidence type="ECO:0000256" key="13">
    <source>
        <dbReference type="ARBA" id="ARBA00022840"/>
    </source>
</evidence>
<evidence type="ECO:0000256" key="10">
    <source>
        <dbReference type="ARBA" id="ARBA00022741"/>
    </source>
</evidence>
<evidence type="ECO:0000256" key="9">
    <source>
        <dbReference type="ARBA" id="ARBA00022737"/>
    </source>
</evidence>
<dbReference type="Gene3D" id="3.30.200.20">
    <property type="entry name" value="Phosphorylase Kinase, domain 1"/>
    <property type="match status" value="1"/>
</dbReference>
<dbReference type="Gramene" id="KFK27721">
    <property type="protein sequence ID" value="KFK27721"/>
    <property type="gene ID" value="AALP_AA8G420900"/>
</dbReference>
<dbReference type="AlphaFoldDB" id="A0A087GCW9"/>
<dbReference type="GO" id="GO:0046872">
    <property type="term" value="F:metal ion binding"/>
    <property type="evidence" value="ECO:0007669"/>
    <property type="project" value="UniProtKB-KW"/>
</dbReference>
<reference evidence="21" key="1">
    <citation type="journal article" date="2015" name="Nat. Plants">
        <title>Genome expansion of Arabis alpina linked with retrotransposition and reduced symmetric DNA methylation.</title>
        <authorList>
            <person name="Willing E.M."/>
            <person name="Rawat V."/>
            <person name="Mandakova T."/>
            <person name="Maumus F."/>
            <person name="James G.V."/>
            <person name="Nordstroem K.J."/>
            <person name="Becker C."/>
            <person name="Warthmann N."/>
            <person name="Chica C."/>
            <person name="Szarzynska B."/>
            <person name="Zytnicki M."/>
            <person name="Albani M.C."/>
            <person name="Kiefer C."/>
            <person name="Bergonzi S."/>
            <person name="Castaings L."/>
            <person name="Mateos J.L."/>
            <person name="Berns M.C."/>
            <person name="Bujdoso N."/>
            <person name="Piofczyk T."/>
            <person name="de Lorenzo L."/>
            <person name="Barrero-Sicilia C."/>
            <person name="Mateos I."/>
            <person name="Piednoel M."/>
            <person name="Hagmann J."/>
            <person name="Chen-Min-Tao R."/>
            <person name="Iglesias-Fernandez R."/>
            <person name="Schuster S.C."/>
            <person name="Alonso-Blanco C."/>
            <person name="Roudier F."/>
            <person name="Carbonero P."/>
            <person name="Paz-Ares J."/>
            <person name="Davis S.J."/>
            <person name="Pecinka A."/>
            <person name="Quesneville H."/>
            <person name="Colot V."/>
            <person name="Lysak M.A."/>
            <person name="Weigel D."/>
            <person name="Coupland G."/>
            <person name="Schneeberger K."/>
        </authorList>
    </citation>
    <scope>NUCLEOTIDE SEQUENCE [LARGE SCALE GENOMIC DNA]</scope>
    <source>
        <strain evidence="21">cv. Pajares</strain>
    </source>
</reference>
<dbReference type="FunFam" id="1.10.510.10:FF:001864">
    <property type="entry name" value="Calcium-dependent protein kinase SK5"/>
    <property type="match status" value="1"/>
</dbReference>
<evidence type="ECO:0000256" key="15">
    <source>
        <dbReference type="ARBA" id="ARBA00047899"/>
    </source>
</evidence>
<evidence type="ECO:0000256" key="18">
    <source>
        <dbReference type="SAM" id="MobiDB-lite"/>
    </source>
</evidence>
<evidence type="ECO:0000256" key="4">
    <source>
        <dbReference type="ARBA" id="ARBA00022527"/>
    </source>
</evidence>
<dbReference type="EMBL" id="CM002876">
    <property type="protein sequence ID" value="KFK27721.1"/>
    <property type="molecule type" value="Genomic_DNA"/>
</dbReference>
<gene>
    <name evidence="20" type="ordered locus">AALP_Aa8g420900</name>
</gene>
<feature type="compositionally biased region" description="Polar residues" evidence="18">
    <location>
        <begin position="44"/>
        <end position="58"/>
    </location>
</feature>
<dbReference type="InterPro" id="IPR011009">
    <property type="entry name" value="Kinase-like_dom_sf"/>
</dbReference>
<dbReference type="SMART" id="SM00220">
    <property type="entry name" value="S_TKc"/>
    <property type="match status" value="1"/>
</dbReference>
<dbReference type="Proteomes" id="UP000029120">
    <property type="component" value="Chromosome 8"/>
</dbReference>
<dbReference type="FunFam" id="1.10.510.10:FF:001294">
    <property type="entry name" value="CDPK-related kinase 3"/>
    <property type="match status" value="1"/>
</dbReference>
<dbReference type="PROSITE" id="PS00107">
    <property type="entry name" value="PROTEIN_KINASE_ATP"/>
    <property type="match status" value="1"/>
</dbReference>
<evidence type="ECO:0000256" key="2">
    <source>
        <dbReference type="ARBA" id="ARBA00005354"/>
    </source>
</evidence>
<evidence type="ECO:0000256" key="5">
    <source>
        <dbReference type="ARBA" id="ARBA00022553"/>
    </source>
</evidence>
<dbReference type="FunFam" id="1.10.238.10:FF:000085">
    <property type="entry name" value="CDPK-related kinase 1"/>
    <property type="match status" value="1"/>
</dbReference>
<evidence type="ECO:0000256" key="7">
    <source>
        <dbReference type="ARBA" id="ARBA00022707"/>
    </source>
</evidence>
<dbReference type="eggNOG" id="KOG0032">
    <property type="taxonomic scope" value="Eukaryota"/>
</dbReference>
<dbReference type="InterPro" id="IPR000719">
    <property type="entry name" value="Prot_kinase_dom"/>
</dbReference>
<keyword evidence="11" id="KW-0418">Kinase</keyword>
<sequence length="604" mass="67182">MGHCYSRNISAVEDDEIHTGTDELPTRPSQPTPNHRHASVPESPVTSEVNSYSISPFQSPLPAGVAPSPARTPGRKFKWPFPPPSPAKPIMAALRRRRGAPPLPRDGPIPEESEDVVVVVDHGGDNGGGGGGGGGGERLDKNFGFGKNFEGKYELGKEVGRGHFGHTCWAKVKKGKMKGQSVAVKIISKAKMTSALSIEDVRREVKLLKALSGHRQMVKFYDAYEDADNVFVVMELCEGGELLDRILARGGRYPEVDAKKILVQILSATAFFHLQGVVHRDLKPENFLFSSRNEDAVLKVIDFGLSDFIRYDQRLNDVVGSAYYVAPEVLHRSYSTEADMWSIGVISYILLCGSRPFYGRTESAIFRCVLRANPNFEDLPWPSISPTGKDFVKRLLNKDHRKRMTAAQALAHPWLRDENPGLLLDFSVYKLVKSYIRVSPFRRSALKALSKAIPDEELVFLKAQFMLLDPIDGGLSLNCFTTALTRYATDAMTESRLPDILNTMQPLAQKRLDFEEFCAAAVSVYQLEALEEWEQIVTSAFEHFEQEGNRIISVQELAAEMSLGPNSYSLLKDWIRGSDGKLTFLGYAKYLHGVTVRSSSSRPR</sequence>
<comment type="catalytic activity">
    <reaction evidence="16">
        <text>L-seryl-[protein] + ATP = O-phospho-L-seryl-[protein] + ADP + H(+)</text>
        <dbReference type="Rhea" id="RHEA:17989"/>
        <dbReference type="Rhea" id="RHEA-COMP:9863"/>
        <dbReference type="Rhea" id="RHEA-COMP:11604"/>
        <dbReference type="ChEBI" id="CHEBI:15378"/>
        <dbReference type="ChEBI" id="CHEBI:29999"/>
        <dbReference type="ChEBI" id="CHEBI:30616"/>
        <dbReference type="ChEBI" id="CHEBI:83421"/>
        <dbReference type="ChEBI" id="CHEBI:456216"/>
        <dbReference type="EC" id="2.7.11.1"/>
    </reaction>
</comment>
<evidence type="ECO:0000313" key="21">
    <source>
        <dbReference type="Proteomes" id="UP000029120"/>
    </source>
</evidence>
<keyword evidence="21" id="KW-1185">Reference proteome</keyword>
<keyword evidence="10 17" id="KW-0547">Nucleotide-binding</keyword>
<dbReference type="OMA" id="NHRHASI"/>
<evidence type="ECO:0000256" key="12">
    <source>
        <dbReference type="ARBA" id="ARBA00022837"/>
    </source>
</evidence>
<evidence type="ECO:0000313" key="20">
    <source>
        <dbReference type="EMBL" id="KFK27721.1"/>
    </source>
</evidence>
<dbReference type="GO" id="GO:0004674">
    <property type="term" value="F:protein serine/threonine kinase activity"/>
    <property type="evidence" value="ECO:0007669"/>
    <property type="project" value="UniProtKB-KW"/>
</dbReference>
<evidence type="ECO:0000256" key="16">
    <source>
        <dbReference type="ARBA" id="ARBA00048679"/>
    </source>
</evidence>
<comment type="catalytic activity">
    <reaction evidence="15">
        <text>L-threonyl-[protein] + ATP = O-phospho-L-threonyl-[protein] + ADP + H(+)</text>
        <dbReference type="Rhea" id="RHEA:46608"/>
        <dbReference type="Rhea" id="RHEA-COMP:11060"/>
        <dbReference type="Rhea" id="RHEA-COMP:11605"/>
        <dbReference type="ChEBI" id="CHEBI:15378"/>
        <dbReference type="ChEBI" id="CHEBI:30013"/>
        <dbReference type="ChEBI" id="CHEBI:30616"/>
        <dbReference type="ChEBI" id="CHEBI:61977"/>
        <dbReference type="ChEBI" id="CHEBI:456216"/>
        <dbReference type="EC" id="2.7.11.1"/>
    </reaction>
</comment>
<dbReference type="Gene3D" id="1.10.238.10">
    <property type="entry name" value="EF-hand"/>
    <property type="match status" value="2"/>
</dbReference>
<comment type="subcellular location">
    <subcellularLocation>
        <location evidence="1">Membrane</location>
        <topology evidence="1">Lipid-anchor</topology>
        <orientation evidence="1">Cytoplasmic side</orientation>
    </subcellularLocation>
</comment>
<evidence type="ECO:0000256" key="8">
    <source>
        <dbReference type="ARBA" id="ARBA00022723"/>
    </source>
</evidence>
<evidence type="ECO:0000256" key="6">
    <source>
        <dbReference type="ARBA" id="ARBA00022679"/>
    </source>
</evidence>
<evidence type="ECO:0000256" key="3">
    <source>
        <dbReference type="ARBA" id="ARBA00012513"/>
    </source>
</evidence>
<dbReference type="CDD" id="cd05117">
    <property type="entry name" value="STKc_CAMK"/>
    <property type="match status" value="1"/>
</dbReference>
<feature type="domain" description="Protein kinase" evidence="19">
    <location>
        <begin position="153"/>
        <end position="415"/>
    </location>
</feature>
<evidence type="ECO:0000256" key="17">
    <source>
        <dbReference type="PROSITE-ProRule" id="PRU10141"/>
    </source>
</evidence>
<dbReference type="FunFam" id="3.30.200.20:FF:000101">
    <property type="entry name" value="CDPK-related kinase 1"/>
    <property type="match status" value="1"/>
</dbReference>
<evidence type="ECO:0000256" key="1">
    <source>
        <dbReference type="ARBA" id="ARBA00004423"/>
    </source>
</evidence>
<keyword evidence="14" id="KW-0449">Lipoprotein</keyword>
<dbReference type="InterPro" id="IPR050205">
    <property type="entry name" value="CDPK_Ser/Thr_kinases"/>
</dbReference>
<comment type="similarity">
    <text evidence="2">Belongs to the protein kinase superfamily. CAMK Ser/Thr protein kinase family. CaMK subfamily.</text>
</comment>